<comment type="catalytic activity">
    <reaction evidence="1">
        <text>L-fuconate = 2-dehydro-3-deoxy-L-fuconate + H2O</text>
        <dbReference type="Rhea" id="RHEA:22772"/>
        <dbReference type="ChEBI" id="CHEBI:15377"/>
        <dbReference type="ChEBI" id="CHEBI:21291"/>
        <dbReference type="ChEBI" id="CHEBI:37448"/>
        <dbReference type="EC" id="4.2.1.68"/>
    </reaction>
</comment>
<reference evidence="8" key="1">
    <citation type="submission" date="2016-01" db="EMBL/GenBank/DDBJ databases">
        <authorList>
            <person name="Peeters C."/>
        </authorList>
    </citation>
    <scope>NUCLEOTIDE SEQUENCE [LARGE SCALE GENOMIC DNA]</scope>
    <source>
        <strain evidence="8">LMG 22940</strain>
    </source>
</reference>
<dbReference type="EC" id="4.2.1.68" evidence="3"/>
<dbReference type="OrthoDB" id="8609034at2"/>
<comment type="caution">
    <text evidence="8">The sequence shown here is derived from an EMBL/GenBank/DDBJ whole genome shotgun (WGS) entry which is preliminary data.</text>
</comment>
<keyword evidence="6" id="KW-0456">Lyase</keyword>
<dbReference type="EMBL" id="FCON02000201">
    <property type="protein sequence ID" value="SAL85795.1"/>
    <property type="molecule type" value="Genomic_DNA"/>
</dbReference>
<name>A0A158KXW3_9BURK</name>
<keyword evidence="4" id="KW-0479">Metal-binding</keyword>
<evidence type="ECO:0000256" key="6">
    <source>
        <dbReference type="ARBA" id="ARBA00023239"/>
    </source>
</evidence>
<evidence type="ECO:0000313" key="9">
    <source>
        <dbReference type="Proteomes" id="UP000054770"/>
    </source>
</evidence>
<evidence type="ECO:0000256" key="4">
    <source>
        <dbReference type="ARBA" id="ARBA00022723"/>
    </source>
</evidence>
<dbReference type="FunFam" id="3.20.20.120:FF:000007">
    <property type="entry name" value="Mitochondrial enolase superfamily member 1"/>
    <property type="match status" value="1"/>
</dbReference>
<evidence type="ECO:0000256" key="2">
    <source>
        <dbReference type="ARBA" id="ARBA00001946"/>
    </source>
</evidence>
<dbReference type="InterPro" id="IPR029017">
    <property type="entry name" value="Enolase-like_N"/>
</dbReference>
<evidence type="ECO:0000256" key="1">
    <source>
        <dbReference type="ARBA" id="ARBA00001737"/>
    </source>
</evidence>
<accession>A0A158KXW3</accession>
<dbReference type="GO" id="GO:0009063">
    <property type="term" value="P:amino acid catabolic process"/>
    <property type="evidence" value="ECO:0007669"/>
    <property type="project" value="InterPro"/>
</dbReference>
<dbReference type="Pfam" id="PF13378">
    <property type="entry name" value="MR_MLE_C"/>
    <property type="match status" value="1"/>
</dbReference>
<dbReference type="PANTHER" id="PTHR13794:SF58">
    <property type="entry name" value="MITOCHONDRIAL ENOLASE SUPERFAMILY MEMBER 1"/>
    <property type="match status" value="1"/>
</dbReference>
<keyword evidence="5" id="KW-0460">Magnesium</keyword>
<protein>
    <recommendedName>
        <fullName evidence="3">L-fuconate dehydratase</fullName>
        <ecNumber evidence="3">4.2.1.68</ecNumber>
    </recommendedName>
</protein>
<comment type="cofactor">
    <cofactor evidence="2">
        <name>Mg(2+)</name>
        <dbReference type="ChEBI" id="CHEBI:18420"/>
    </cofactor>
</comment>
<dbReference type="SUPFAM" id="SSF51604">
    <property type="entry name" value="Enolase C-terminal domain-like"/>
    <property type="match status" value="1"/>
</dbReference>
<dbReference type="RefSeq" id="WP_087649607.1">
    <property type="nucleotide sequence ID" value="NZ_FCON02000201.1"/>
</dbReference>
<evidence type="ECO:0000256" key="3">
    <source>
        <dbReference type="ARBA" id="ARBA00013142"/>
    </source>
</evidence>
<evidence type="ECO:0000256" key="5">
    <source>
        <dbReference type="ARBA" id="ARBA00022842"/>
    </source>
</evidence>
<feature type="domain" description="Mandelate racemase/muconate lactonizing enzyme C-terminal" evidence="7">
    <location>
        <begin position="199"/>
        <end position="295"/>
    </location>
</feature>
<dbReference type="InterPro" id="IPR029065">
    <property type="entry name" value="Enolase_C-like"/>
</dbReference>
<keyword evidence="9" id="KW-1185">Reference proteome</keyword>
<sequence length="432" mass="48077">MPTITKLSVRDIRFPTSRSLDGSDAMNAAPDYSAAYAILETDAPDGLAGHGLTFTIGRGTEIVVAAVNALGPLVVGRRLEDIAANMGAFWRAITSDSQLRWIGPDKGVIHLATAAVVNAVWDLWAKSERKPVWKLLVDMSPDELVRCLDFRYVTDALTPQEALAILRRHEPTKAGRVQEMLAQGYPAYTTSAGWLGYDDDKIRRLAREGVAQGWTHFKQKVGGNPDEDVRRARILREEIGPERRLMMDANQVWEVDEAIANMRRLAEFDPWWIEEPTSPDDILGHAAIRRRLAPIGVATGEHCHNRVMFKQLLQAQAIDFCQIDSCRLGGLNEVLVVLLMAAKFGVPVCPHAGGVGLCEYVQHISLFDYVCVSASLENRVLEYVDHLHEHFIDPVVISNGRYMPPQAPGYSIEMHAASLERFEFPHGAAWRP</sequence>
<dbReference type="SFLD" id="SFLDS00001">
    <property type="entry name" value="Enolase"/>
    <property type="match status" value="1"/>
</dbReference>
<dbReference type="InterPro" id="IPR018110">
    <property type="entry name" value="Mandel_Rmase/mucon_lact_enz_CS"/>
</dbReference>
<dbReference type="SFLD" id="SFLDG00179">
    <property type="entry name" value="mandelate_racemase"/>
    <property type="match status" value="1"/>
</dbReference>
<evidence type="ECO:0000313" key="8">
    <source>
        <dbReference type="EMBL" id="SAL85795.1"/>
    </source>
</evidence>
<dbReference type="Proteomes" id="UP000054770">
    <property type="component" value="Unassembled WGS sequence"/>
</dbReference>
<dbReference type="SMART" id="SM00922">
    <property type="entry name" value="MR_MLE"/>
    <property type="match status" value="1"/>
</dbReference>
<dbReference type="InterPro" id="IPR034610">
    <property type="entry name" value="L-fuconate_dehydratase"/>
</dbReference>
<dbReference type="SUPFAM" id="SSF54826">
    <property type="entry name" value="Enolase N-terminal domain-like"/>
    <property type="match status" value="1"/>
</dbReference>
<dbReference type="AlphaFoldDB" id="A0A158KXW3"/>
<dbReference type="CDD" id="cd03324">
    <property type="entry name" value="rTSbeta_L-fuconate_dehydratase"/>
    <property type="match status" value="1"/>
</dbReference>
<dbReference type="InterPro" id="IPR013342">
    <property type="entry name" value="Mandelate_racemase_C"/>
</dbReference>
<dbReference type="GO" id="GO:0050023">
    <property type="term" value="F:L-fuconate dehydratase activity"/>
    <property type="evidence" value="ECO:0007669"/>
    <property type="project" value="UniProtKB-EC"/>
</dbReference>
<organism evidence="8 9">
    <name type="scientific">Caballeronia choica</name>
    <dbReference type="NCBI Taxonomy" id="326476"/>
    <lineage>
        <taxon>Bacteria</taxon>
        <taxon>Pseudomonadati</taxon>
        <taxon>Pseudomonadota</taxon>
        <taxon>Betaproteobacteria</taxon>
        <taxon>Burkholderiales</taxon>
        <taxon>Burkholderiaceae</taxon>
        <taxon>Caballeronia</taxon>
    </lineage>
</organism>
<proteinExistence type="predicted"/>
<dbReference type="Gene3D" id="3.30.390.10">
    <property type="entry name" value="Enolase-like, N-terminal domain"/>
    <property type="match status" value="1"/>
</dbReference>
<gene>
    <name evidence="8" type="ORF">AWB68_07805</name>
</gene>
<dbReference type="PROSITE" id="PS00909">
    <property type="entry name" value="MR_MLE_2"/>
    <property type="match status" value="1"/>
</dbReference>
<dbReference type="InterPro" id="IPR046945">
    <property type="entry name" value="RHMD-like"/>
</dbReference>
<dbReference type="GO" id="GO:0000287">
    <property type="term" value="F:magnesium ion binding"/>
    <property type="evidence" value="ECO:0007669"/>
    <property type="project" value="TreeGrafter"/>
</dbReference>
<dbReference type="InterPro" id="IPR013341">
    <property type="entry name" value="Mandelate_racemase_N_dom"/>
</dbReference>
<dbReference type="Pfam" id="PF02746">
    <property type="entry name" value="MR_MLE_N"/>
    <property type="match status" value="1"/>
</dbReference>
<dbReference type="PANTHER" id="PTHR13794">
    <property type="entry name" value="ENOLASE SUPERFAMILY, MANDELATE RACEMASE"/>
    <property type="match status" value="1"/>
</dbReference>
<dbReference type="GO" id="GO:0016052">
    <property type="term" value="P:carbohydrate catabolic process"/>
    <property type="evidence" value="ECO:0007669"/>
    <property type="project" value="InterPro"/>
</dbReference>
<dbReference type="SFLD" id="SFLDF00111">
    <property type="entry name" value="L-fuconate_dehydratase"/>
    <property type="match status" value="1"/>
</dbReference>
<evidence type="ECO:0000259" key="7">
    <source>
        <dbReference type="SMART" id="SM00922"/>
    </source>
</evidence>
<dbReference type="Gene3D" id="3.20.20.120">
    <property type="entry name" value="Enolase-like C-terminal domain"/>
    <property type="match status" value="1"/>
</dbReference>
<dbReference type="InterPro" id="IPR036849">
    <property type="entry name" value="Enolase-like_C_sf"/>
</dbReference>